<evidence type="ECO:0000259" key="2">
    <source>
        <dbReference type="Pfam" id="PF20710"/>
    </source>
</evidence>
<feature type="region of interest" description="Disordered" evidence="1">
    <location>
        <begin position="179"/>
        <end position="209"/>
    </location>
</feature>
<proteinExistence type="predicted"/>
<sequence>MASTYIVNKPSDNDVLFGRGGRINEHPGNKKFRAIVNTYKNHYNNQRSKREKRKIINEVIDRIMSMGGIFLEKGPSGNYIEQKREKAFKKTSQALREGAPKKRRINAKQTVQSACTLHKMESRRACGSNFFVDKKKVVRRTDTADLFLKAFPQVNVTENTLELNVFGLDIVDDKNIPSISSMVTPNQSDVESDSEAPSSESDSEAPSLTARRASFKRMHSLVCSELDSDDSYLTEEAVDPFYQEALYFVDRNPLKDTQSSSEFISETEAVDELRSIFDV</sequence>
<gene>
    <name evidence="3" type="ORF">LDAN0322_LOCUS435</name>
</gene>
<reference evidence="3" key="1">
    <citation type="submission" date="2021-01" db="EMBL/GenBank/DDBJ databases">
        <authorList>
            <person name="Corre E."/>
            <person name="Pelletier E."/>
            <person name="Niang G."/>
            <person name="Scheremetjew M."/>
            <person name="Finn R."/>
            <person name="Kale V."/>
            <person name="Holt S."/>
            <person name="Cochrane G."/>
            <person name="Meng A."/>
            <person name="Brown T."/>
            <person name="Cohen L."/>
        </authorList>
    </citation>
    <scope>NUCLEOTIDE SEQUENCE</scope>
    <source>
        <strain evidence="3">B651</strain>
    </source>
</reference>
<evidence type="ECO:0000256" key="1">
    <source>
        <dbReference type="SAM" id="MobiDB-lite"/>
    </source>
</evidence>
<dbReference type="Pfam" id="PF20710">
    <property type="entry name" value="DUF6824"/>
    <property type="match status" value="1"/>
</dbReference>
<evidence type="ECO:0000313" key="3">
    <source>
        <dbReference type="EMBL" id="CAD8574291.1"/>
    </source>
</evidence>
<protein>
    <recommendedName>
        <fullName evidence="2">DUF6824 domain-containing protein</fullName>
    </recommendedName>
</protein>
<dbReference type="AlphaFoldDB" id="A0A7S0KB12"/>
<dbReference type="InterPro" id="IPR049227">
    <property type="entry name" value="DUF6824"/>
</dbReference>
<feature type="compositionally biased region" description="Low complexity" evidence="1">
    <location>
        <begin position="195"/>
        <end position="207"/>
    </location>
</feature>
<organism evidence="3">
    <name type="scientific">Leptocylindrus aporus</name>
    <dbReference type="NCBI Taxonomy" id="1398097"/>
    <lineage>
        <taxon>Eukaryota</taxon>
        <taxon>Sar</taxon>
        <taxon>Stramenopiles</taxon>
        <taxon>Ochrophyta</taxon>
        <taxon>Bacillariophyta</taxon>
        <taxon>Coscinodiscophyceae</taxon>
        <taxon>Chaetocerotophycidae</taxon>
        <taxon>Leptocylindrales</taxon>
        <taxon>Leptocylindraceae</taxon>
        <taxon>Leptocylindrus</taxon>
    </lineage>
</organism>
<dbReference type="EMBL" id="HBEU01000647">
    <property type="protein sequence ID" value="CAD8574291.1"/>
    <property type="molecule type" value="Transcribed_RNA"/>
</dbReference>
<accession>A0A7S0KB12</accession>
<feature type="compositionally biased region" description="Polar residues" evidence="1">
    <location>
        <begin position="179"/>
        <end position="189"/>
    </location>
</feature>
<feature type="domain" description="DUF6824" evidence="2">
    <location>
        <begin position="14"/>
        <end position="97"/>
    </location>
</feature>
<name>A0A7S0KB12_9STRA</name>